<dbReference type="SUPFAM" id="SSF54106">
    <property type="entry name" value="LysM domain"/>
    <property type="match status" value="1"/>
</dbReference>
<accession>A0ABW1L6G9</accession>
<feature type="compositionally biased region" description="Acidic residues" evidence="1">
    <location>
        <begin position="91"/>
        <end position="114"/>
    </location>
</feature>
<feature type="compositionally biased region" description="Basic and acidic residues" evidence="1">
    <location>
        <begin position="1"/>
        <end position="26"/>
    </location>
</feature>
<reference evidence="5" key="1">
    <citation type="journal article" date="2019" name="Int. J. Syst. Evol. Microbiol.">
        <title>The Global Catalogue of Microorganisms (GCM) 10K type strain sequencing project: providing services to taxonomists for standard genome sequencing and annotation.</title>
        <authorList>
            <consortium name="The Broad Institute Genomics Platform"/>
            <consortium name="The Broad Institute Genome Sequencing Center for Infectious Disease"/>
            <person name="Wu L."/>
            <person name="Ma J."/>
        </authorList>
    </citation>
    <scope>NUCLEOTIDE SEQUENCE [LARGE SCALE GENOMIC DNA]</scope>
    <source>
        <strain evidence="5">CCUG 54527</strain>
    </source>
</reference>
<keyword evidence="5" id="KW-1185">Reference proteome</keyword>
<dbReference type="InterPro" id="IPR036779">
    <property type="entry name" value="LysM_dom_sf"/>
</dbReference>
<dbReference type="InterPro" id="IPR018392">
    <property type="entry name" value="LysM"/>
</dbReference>
<protein>
    <submittedName>
        <fullName evidence="4">LysM peptidoglycan-binding domain-containing protein</fullName>
    </submittedName>
</protein>
<keyword evidence="2" id="KW-0812">Transmembrane</keyword>
<organism evidence="4 5">
    <name type="scientific">Paenisporosarcina macmurdoensis</name>
    <dbReference type="NCBI Taxonomy" id="212659"/>
    <lineage>
        <taxon>Bacteria</taxon>
        <taxon>Bacillati</taxon>
        <taxon>Bacillota</taxon>
        <taxon>Bacilli</taxon>
        <taxon>Bacillales</taxon>
        <taxon>Caryophanaceae</taxon>
        <taxon>Paenisporosarcina</taxon>
    </lineage>
</organism>
<dbReference type="EMBL" id="JBHSRI010000002">
    <property type="protein sequence ID" value="MFC6038497.1"/>
    <property type="molecule type" value="Genomic_DNA"/>
</dbReference>
<dbReference type="PROSITE" id="PS51782">
    <property type="entry name" value="LYSM"/>
    <property type="match status" value="1"/>
</dbReference>
<evidence type="ECO:0000313" key="4">
    <source>
        <dbReference type="EMBL" id="MFC6038497.1"/>
    </source>
</evidence>
<dbReference type="Gene3D" id="3.10.350.10">
    <property type="entry name" value="LysM domain"/>
    <property type="match status" value="1"/>
</dbReference>
<evidence type="ECO:0000313" key="5">
    <source>
        <dbReference type="Proteomes" id="UP001596170"/>
    </source>
</evidence>
<name>A0ABW1L6G9_9BACL</name>
<dbReference type="SMART" id="SM00257">
    <property type="entry name" value="LysM"/>
    <property type="match status" value="1"/>
</dbReference>
<feature type="transmembrane region" description="Helical" evidence="2">
    <location>
        <begin position="48"/>
        <end position="72"/>
    </location>
</feature>
<gene>
    <name evidence="4" type="ORF">ACFPYN_03410</name>
</gene>
<comment type="caution">
    <text evidence="4">The sequence shown here is derived from an EMBL/GenBank/DDBJ whole genome shotgun (WGS) entry which is preliminary data.</text>
</comment>
<sequence>MNNDDYQNKIEEYRKPIKINDEEPKPNTRTSRRSTAAAPKKTKQKRNLLLPILFFFFILIPVSFLIYVFAFYQPNANETTVYDNSEVQYEQNDEDTTTETDGENTAPDSEENTDTETPVESTEPEEQPVEEKPVEEPVEEAPVEAPVEEKPVEQPIEEPVEEPSSGKTHIVQPGETLYRIAMNYYNSPDAVEKIKSANGLSSNSISTGQTLILP</sequence>
<feature type="region of interest" description="Disordered" evidence="1">
    <location>
        <begin position="83"/>
        <end position="172"/>
    </location>
</feature>
<dbReference type="Pfam" id="PF01476">
    <property type="entry name" value="LysM"/>
    <property type="match status" value="1"/>
</dbReference>
<dbReference type="Proteomes" id="UP001596170">
    <property type="component" value="Unassembled WGS sequence"/>
</dbReference>
<evidence type="ECO:0000256" key="1">
    <source>
        <dbReference type="SAM" id="MobiDB-lite"/>
    </source>
</evidence>
<dbReference type="RefSeq" id="WP_377732516.1">
    <property type="nucleotide sequence ID" value="NZ_JBHSRI010000002.1"/>
</dbReference>
<keyword evidence="2" id="KW-0472">Membrane</keyword>
<evidence type="ECO:0000256" key="2">
    <source>
        <dbReference type="SAM" id="Phobius"/>
    </source>
</evidence>
<feature type="domain" description="LysM" evidence="3">
    <location>
        <begin position="167"/>
        <end position="213"/>
    </location>
</feature>
<feature type="region of interest" description="Disordered" evidence="1">
    <location>
        <begin position="1"/>
        <end position="42"/>
    </location>
</feature>
<keyword evidence="2" id="KW-1133">Transmembrane helix</keyword>
<dbReference type="CDD" id="cd00118">
    <property type="entry name" value="LysM"/>
    <property type="match status" value="1"/>
</dbReference>
<proteinExistence type="predicted"/>
<evidence type="ECO:0000259" key="3">
    <source>
        <dbReference type="PROSITE" id="PS51782"/>
    </source>
</evidence>